<dbReference type="RefSeq" id="WP_157524674.1">
    <property type="nucleotide sequence ID" value="NZ_CP066775.1"/>
</dbReference>
<feature type="region of interest" description="Disordered" evidence="1">
    <location>
        <begin position="354"/>
        <end position="395"/>
    </location>
</feature>
<keyword evidence="2" id="KW-0472">Membrane</keyword>
<protein>
    <submittedName>
        <fullName evidence="3">Energy transducer TonB</fullName>
    </submittedName>
</protein>
<evidence type="ECO:0000256" key="2">
    <source>
        <dbReference type="SAM" id="Phobius"/>
    </source>
</evidence>
<organism evidence="3 4">
    <name type="scientific">Mucilaginibacter ginkgonis</name>
    <dbReference type="NCBI Taxonomy" id="2682091"/>
    <lineage>
        <taxon>Bacteria</taxon>
        <taxon>Pseudomonadati</taxon>
        <taxon>Bacteroidota</taxon>
        <taxon>Sphingobacteriia</taxon>
        <taxon>Sphingobacteriales</taxon>
        <taxon>Sphingobacteriaceae</taxon>
        <taxon>Mucilaginibacter</taxon>
    </lineage>
</organism>
<evidence type="ECO:0000313" key="4">
    <source>
        <dbReference type="Proteomes" id="UP000429232"/>
    </source>
</evidence>
<gene>
    <name evidence="3" type="ORF">GO620_015530</name>
</gene>
<dbReference type="KEGG" id="mgik:GO620_015530"/>
<proteinExistence type="predicted"/>
<dbReference type="Gene3D" id="3.30.1150.10">
    <property type="match status" value="1"/>
</dbReference>
<keyword evidence="4" id="KW-1185">Reference proteome</keyword>
<evidence type="ECO:0000256" key="1">
    <source>
        <dbReference type="SAM" id="MobiDB-lite"/>
    </source>
</evidence>
<feature type="transmembrane region" description="Helical" evidence="2">
    <location>
        <begin position="79"/>
        <end position="99"/>
    </location>
</feature>
<feature type="compositionally biased region" description="Polar residues" evidence="1">
    <location>
        <begin position="198"/>
        <end position="209"/>
    </location>
</feature>
<keyword evidence="2" id="KW-1133">Transmembrane helix</keyword>
<dbReference type="EMBL" id="CP066775">
    <property type="protein sequence ID" value="QQL49564.1"/>
    <property type="molecule type" value="Genomic_DNA"/>
</dbReference>
<evidence type="ECO:0000313" key="3">
    <source>
        <dbReference type="EMBL" id="QQL49564.1"/>
    </source>
</evidence>
<name>A0A6I4HYA2_9SPHI</name>
<dbReference type="AlphaFoldDB" id="A0A6I4HYA2"/>
<feature type="region of interest" description="Disordered" evidence="1">
    <location>
        <begin position="194"/>
        <end position="215"/>
    </location>
</feature>
<feature type="compositionally biased region" description="Basic and acidic residues" evidence="1">
    <location>
        <begin position="149"/>
        <end position="158"/>
    </location>
</feature>
<dbReference type="Proteomes" id="UP000429232">
    <property type="component" value="Chromosome"/>
</dbReference>
<accession>A0A6I4HYA2</accession>
<reference evidence="3 4" key="1">
    <citation type="submission" date="2020-12" db="EMBL/GenBank/DDBJ databases">
        <title>HMF7856_wgs.fasta genome submission.</title>
        <authorList>
            <person name="Kang H."/>
            <person name="Kim H."/>
            <person name="Joh K."/>
        </authorList>
    </citation>
    <scope>NUCLEOTIDE SEQUENCE [LARGE SCALE GENOMIC DNA]</scope>
    <source>
        <strain evidence="3 4">HMF7856</strain>
    </source>
</reference>
<sequence length="613" mass="66747">MVNGSNDILTIEQYLRGELDAHAMHLFERATLNDPFLADAVEGYSACESQLENLDVLKQRLKIRIGFDEEEKRPFNLRLLIIATIAVIGFALVAAWWILVGVPQHKKAEIPPVIQGPAVMSVVPVDTIKKDTVRKVDVSLHTLDSLRRDSAEKKKDTLNKQSQPARKADPTAGSVHPSTVIADLNRMPYALRKRMSAGQATQPSTQSLSAEKPSTDKIAVTRSLTLKPATITTAALVNTPATKVANKQAANTAKNIPGTALNSAATKPITVSPPVLKEQKPVVIESKKKPTAMQQLIQKHNETTVIIPPASDVVVSTVSVQKSAPPAQVITKVPAGIAKPDSALVAQKNLNSRKAATGGPVQPKVVNGSAGANMRGRDISSLNSEPTPVKDRFDDIPFTTSSTLKDKMNPADSAILEANRKAAAARKAKRTGPPILLQGRVVSILTGQPVAKVVMWNKTEDIQHRLEADGEFDIVAHKDDELYVGRSGYKTQKVRVKSRKRFDIILEEKNSSLYDGYIHGLNFTPFDDSAHPAIGWDKLSNYQKIKSADGKTGTVKVKFTVNRDNSLSDIKVEDSVSALADTQAVHVIRDQLKWVHNTNNQPETITVKFKVTP</sequence>
<keyword evidence="2" id="KW-0812">Transmembrane</keyword>
<feature type="region of interest" description="Disordered" evidence="1">
    <location>
        <begin position="149"/>
        <end position="179"/>
    </location>
</feature>